<dbReference type="PANTHER" id="PTHR10643">
    <property type="entry name" value="KINETOCHORE PROTEIN NDC80"/>
    <property type="match status" value="1"/>
</dbReference>
<evidence type="ECO:0000256" key="4">
    <source>
        <dbReference type="ARBA" id="ARBA00022776"/>
    </source>
</evidence>
<sequence>MRRSRSNSSIPISSAAKTLFSDRTSIPRPQRSSSVCRDSITSSTSKYRKPSLERKLSFSKISRVTPVLNRASTLSVPSSAGSSSRRTKSPGSAYREKRSVQKLATDTRWVDSQYQKIKEFVIENELFEPPCPNLKPPTIKQFIHVVETLLVELFPNIKINNENYKEVITEMLKVLQFPGSIPISTLKTVNVMRTWPQIVTLFAFLIDKVNLQREDPFEEIPRCFTTPEEEIDYRRFVYAEEHILREYRIFNADYTDEDEQCVSEYTRKVADLMGVDTDRIEWLKEDIAEKKKLLETQKEELDKLSKEEKEILNANKDIESTAIAIEEFIVLENAKTTEEFQDVSKAVEKLPKIITELKENVAKLESDIEKQPCTVQDREILLQEIDILNGKIGIKNAKVKHARDIKEEYDAKLDEERTVLRDMVVKWNLSLMKITVRMPRIKQLLLPESGFHSKSYLDQLDIMLQLKDTIERELVGDMSTARAQLEDYHRMKIELETDIEGKKVEMKKKQQEIDTVTKEVKQLELNINLVKKQNSEVEDALQQKLGELSNSTSLKELKAEHEQLTEKRSNLEKKRQKTTEKILATFVEVYDTIKKKLETMMEVGNEVEDSICAATEEALRKQEKMLQACRELKQIQEKLDQLRSNHLDVDSDSER</sequence>
<feature type="region of interest" description="Disordered" evidence="12">
    <location>
        <begin position="72"/>
        <end position="98"/>
    </location>
</feature>
<dbReference type="GO" id="GO:0051315">
    <property type="term" value="P:attachment of mitotic spindle microtubules to kinetochore"/>
    <property type="evidence" value="ECO:0007669"/>
    <property type="project" value="UniProtKB-UniRule"/>
</dbReference>
<comment type="similarity">
    <text evidence="1 10">Belongs to the NDC80/HEC1 family.</text>
</comment>
<comment type="subcellular location">
    <subcellularLocation>
        <location evidence="10">Chromosome</location>
        <location evidence="10">Centromere</location>
        <location evidence="10">Kinetochore</location>
    </subcellularLocation>
    <subcellularLocation>
        <location evidence="10">Nucleus</location>
    </subcellularLocation>
</comment>
<feature type="compositionally biased region" description="Low complexity" evidence="12">
    <location>
        <begin position="1"/>
        <end position="14"/>
    </location>
</feature>
<keyword evidence="9 10" id="KW-0137">Centromere</keyword>
<proteinExistence type="inferred from homology"/>
<dbReference type="Gene3D" id="1.10.418.30">
    <property type="entry name" value="Ncd80 complex, Ncd80 subunit"/>
    <property type="match status" value="1"/>
</dbReference>
<dbReference type="Proteomes" id="UP000410492">
    <property type="component" value="Unassembled WGS sequence"/>
</dbReference>
<dbReference type="PANTHER" id="PTHR10643:SF2">
    <property type="entry name" value="KINETOCHORE PROTEIN NDC80 HOMOLOG"/>
    <property type="match status" value="1"/>
</dbReference>
<evidence type="ECO:0000256" key="1">
    <source>
        <dbReference type="ARBA" id="ARBA00007050"/>
    </source>
</evidence>
<feature type="compositionally biased region" description="Low complexity" evidence="12">
    <location>
        <begin position="72"/>
        <end position="84"/>
    </location>
</feature>
<evidence type="ECO:0000256" key="5">
    <source>
        <dbReference type="ARBA" id="ARBA00022838"/>
    </source>
</evidence>
<keyword evidence="2 10" id="KW-0158">Chromosome</keyword>
<evidence type="ECO:0000256" key="12">
    <source>
        <dbReference type="SAM" id="MobiDB-lite"/>
    </source>
</evidence>
<dbReference type="GO" id="GO:0051301">
    <property type="term" value="P:cell division"/>
    <property type="evidence" value="ECO:0007669"/>
    <property type="project" value="UniProtKB-UniRule"/>
</dbReference>
<keyword evidence="3 10" id="KW-0132">Cell division</keyword>
<keyword evidence="8 10" id="KW-0131">Cell cycle</keyword>
<keyword evidence="6 11" id="KW-0175">Coiled coil</keyword>
<feature type="coiled-coil region" evidence="11">
    <location>
        <begin position="612"/>
        <end position="652"/>
    </location>
</feature>
<dbReference type="OrthoDB" id="7459479at2759"/>
<keyword evidence="7 10" id="KW-0539">Nucleus</keyword>
<dbReference type="Pfam" id="PF03801">
    <property type="entry name" value="Ndc80_HEC"/>
    <property type="match status" value="1"/>
</dbReference>
<feature type="coiled-coil region" evidence="11">
    <location>
        <begin position="492"/>
        <end position="581"/>
    </location>
</feature>
<organism evidence="14 15">
    <name type="scientific">Callosobruchus maculatus</name>
    <name type="common">Southern cowpea weevil</name>
    <name type="synonym">Pulse bruchid</name>
    <dbReference type="NCBI Taxonomy" id="64391"/>
    <lineage>
        <taxon>Eukaryota</taxon>
        <taxon>Metazoa</taxon>
        <taxon>Ecdysozoa</taxon>
        <taxon>Arthropoda</taxon>
        <taxon>Hexapoda</taxon>
        <taxon>Insecta</taxon>
        <taxon>Pterygota</taxon>
        <taxon>Neoptera</taxon>
        <taxon>Endopterygota</taxon>
        <taxon>Coleoptera</taxon>
        <taxon>Polyphaga</taxon>
        <taxon>Cucujiformia</taxon>
        <taxon>Chrysomeloidea</taxon>
        <taxon>Chrysomelidae</taxon>
        <taxon>Bruchinae</taxon>
        <taxon>Bruchini</taxon>
        <taxon>Callosobruchus</taxon>
    </lineage>
</organism>
<feature type="compositionally biased region" description="Polar residues" evidence="12">
    <location>
        <begin position="30"/>
        <end position="45"/>
    </location>
</feature>
<evidence type="ECO:0000313" key="15">
    <source>
        <dbReference type="Proteomes" id="UP000410492"/>
    </source>
</evidence>
<keyword evidence="5 10" id="KW-0995">Kinetochore</keyword>
<evidence type="ECO:0000259" key="13">
    <source>
        <dbReference type="Pfam" id="PF03801"/>
    </source>
</evidence>
<evidence type="ECO:0000256" key="9">
    <source>
        <dbReference type="ARBA" id="ARBA00023328"/>
    </source>
</evidence>
<gene>
    <name evidence="14" type="ORF">CALMAC_LOCUS2868</name>
</gene>
<dbReference type="GO" id="GO:0005634">
    <property type="term" value="C:nucleus"/>
    <property type="evidence" value="ECO:0007669"/>
    <property type="project" value="UniProtKB-SubCell"/>
</dbReference>
<evidence type="ECO:0000256" key="6">
    <source>
        <dbReference type="ARBA" id="ARBA00023054"/>
    </source>
</evidence>
<dbReference type="GO" id="GO:0031262">
    <property type="term" value="C:Ndc80 complex"/>
    <property type="evidence" value="ECO:0007669"/>
    <property type="project" value="UniProtKB-UniRule"/>
</dbReference>
<feature type="coiled-coil region" evidence="11">
    <location>
        <begin position="280"/>
        <end position="321"/>
    </location>
</feature>
<evidence type="ECO:0000256" key="11">
    <source>
        <dbReference type="SAM" id="Coils"/>
    </source>
</evidence>
<comment type="function">
    <text evidence="10">Acts as a component of the essential kinetochore-associated NDC80 complex, which is required for chromosome segregation and spindle checkpoint activity.</text>
</comment>
<accession>A0A653BQB0</accession>
<feature type="domain" description="Kinetochore protein Ndc80 CH" evidence="13">
    <location>
        <begin position="85"/>
        <end position="210"/>
    </location>
</feature>
<dbReference type="InterPro" id="IPR005550">
    <property type="entry name" value="Kinetochore_Ndc80"/>
</dbReference>
<name>A0A653BQB0_CALMS</name>
<dbReference type="InterPro" id="IPR038273">
    <property type="entry name" value="Ndc80_sf"/>
</dbReference>
<evidence type="ECO:0000256" key="2">
    <source>
        <dbReference type="ARBA" id="ARBA00022454"/>
    </source>
</evidence>
<evidence type="ECO:0000256" key="8">
    <source>
        <dbReference type="ARBA" id="ARBA00023306"/>
    </source>
</evidence>
<dbReference type="AlphaFoldDB" id="A0A653BQB0"/>
<evidence type="ECO:0000256" key="10">
    <source>
        <dbReference type="RuleBase" id="RU368072"/>
    </source>
</evidence>
<feature type="region of interest" description="Disordered" evidence="12">
    <location>
        <begin position="1"/>
        <end position="48"/>
    </location>
</feature>
<reference evidence="14 15" key="1">
    <citation type="submission" date="2019-01" db="EMBL/GenBank/DDBJ databases">
        <authorList>
            <person name="Sayadi A."/>
        </authorList>
    </citation>
    <scope>NUCLEOTIDE SEQUENCE [LARGE SCALE GENOMIC DNA]</scope>
</reference>
<protein>
    <recommendedName>
        <fullName evidence="10">Kinetochore protein NDC80</fullName>
    </recommendedName>
</protein>
<evidence type="ECO:0000256" key="3">
    <source>
        <dbReference type="ARBA" id="ARBA00022618"/>
    </source>
</evidence>
<dbReference type="InterPro" id="IPR055260">
    <property type="entry name" value="Ndc80_CH"/>
</dbReference>
<keyword evidence="4 10" id="KW-0498">Mitosis</keyword>
<evidence type="ECO:0000313" key="14">
    <source>
        <dbReference type="EMBL" id="VEN37704.1"/>
    </source>
</evidence>
<keyword evidence="15" id="KW-1185">Reference proteome</keyword>
<evidence type="ECO:0000256" key="7">
    <source>
        <dbReference type="ARBA" id="ARBA00023242"/>
    </source>
</evidence>
<dbReference type="EMBL" id="CAACVG010003655">
    <property type="protein sequence ID" value="VEN37704.1"/>
    <property type="molecule type" value="Genomic_DNA"/>
</dbReference>
<comment type="subunit">
    <text evidence="10">Component of the NDC80 complex.</text>
</comment>